<evidence type="ECO:0000313" key="2">
    <source>
        <dbReference type="Proteomes" id="UP000198703"/>
    </source>
</evidence>
<organism evidence="1 2">
    <name type="scientific">Rubrimonas cliftonensis</name>
    <dbReference type="NCBI Taxonomy" id="89524"/>
    <lineage>
        <taxon>Bacteria</taxon>
        <taxon>Pseudomonadati</taxon>
        <taxon>Pseudomonadota</taxon>
        <taxon>Alphaproteobacteria</taxon>
        <taxon>Rhodobacterales</taxon>
        <taxon>Paracoccaceae</taxon>
        <taxon>Rubrimonas</taxon>
    </lineage>
</organism>
<evidence type="ECO:0000313" key="1">
    <source>
        <dbReference type="EMBL" id="SDZ75722.1"/>
    </source>
</evidence>
<accession>A0A1H3VNQ3</accession>
<dbReference type="OrthoDB" id="5292295at2"/>
<proteinExistence type="predicted"/>
<dbReference type="AlphaFoldDB" id="A0A1H3VNQ3"/>
<dbReference type="RefSeq" id="WP_139283946.1">
    <property type="nucleotide sequence ID" value="NZ_FNQM01000001.1"/>
</dbReference>
<protein>
    <submittedName>
        <fullName evidence="1">Uncharacterized protein</fullName>
    </submittedName>
</protein>
<dbReference type="EMBL" id="FNQM01000001">
    <property type="protein sequence ID" value="SDZ75722.1"/>
    <property type="molecule type" value="Genomic_DNA"/>
</dbReference>
<gene>
    <name evidence="1" type="ORF">SAMN05444370_101193</name>
</gene>
<reference evidence="1 2" key="1">
    <citation type="submission" date="2016-10" db="EMBL/GenBank/DDBJ databases">
        <authorList>
            <person name="de Groot N.N."/>
        </authorList>
    </citation>
    <scope>NUCLEOTIDE SEQUENCE [LARGE SCALE GENOMIC DNA]</scope>
    <source>
        <strain evidence="1 2">DSM 15345</strain>
    </source>
</reference>
<keyword evidence="2" id="KW-1185">Reference proteome</keyword>
<name>A0A1H3VNQ3_9RHOB</name>
<dbReference type="Proteomes" id="UP000198703">
    <property type="component" value="Unassembled WGS sequence"/>
</dbReference>
<sequence>MPKALSDQDCEALGEKILDFLSMADEAGKTYDPRIVKLQRAYDTFEPGSNTTDVLAECVAAAAAFRPAWGAELSAIIAINIRRHNYPTSFQVAARNKAQADVATAAALPLAGSLGPVPAWTCPGAGTLAHPAHRAPVNAASIDHVVPVVDHWNSAGRFTDKATRAAWCHDTLNHVTLCGPCNSAKSAAATYIIVTGPNYSN</sequence>